<dbReference type="RefSeq" id="WP_309491224.1">
    <property type="nucleotide sequence ID" value="NZ_JAENIG010000028.1"/>
</dbReference>
<dbReference type="Proteomes" id="UP000634206">
    <property type="component" value="Unassembled WGS sequence"/>
</dbReference>
<keyword evidence="2" id="KW-1185">Reference proteome</keyword>
<reference evidence="1" key="1">
    <citation type="submission" date="2021-01" db="EMBL/GenBank/DDBJ databases">
        <title>Modified the classification status of verrucomicrobia.</title>
        <authorList>
            <person name="Feng X."/>
        </authorList>
    </citation>
    <scope>NUCLEOTIDE SEQUENCE</scope>
    <source>
        <strain evidence="1">5K15</strain>
    </source>
</reference>
<dbReference type="EMBL" id="JAENIG010000028">
    <property type="protein sequence ID" value="MBK1856604.1"/>
    <property type="molecule type" value="Genomic_DNA"/>
</dbReference>
<gene>
    <name evidence="1" type="ORF">JIN83_16675</name>
</gene>
<name>A0AAE2VF47_9BACT</name>
<comment type="caution">
    <text evidence="1">The sequence shown here is derived from an EMBL/GenBank/DDBJ whole genome shotgun (WGS) entry which is preliminary data.</text>
</comment>
<organism evidence="1 2">
    <name type="scientific">Oceaniferula flava</name>
    <dbReference type="NCBI Taxonomy" id="2800421"/>
    <lineage>
        <taxon>Bacteria</taxon>
        <taxon>Pseudomonadati</taxon>
        <taxon>Verrucomicrobiota</taxon>
        <taxon>Verrucomicrobiia</taxon>
        <taxon>Verrucomicrobiales</taxon>
        <taxon>Verrucomicrobiaceae</taxon>
        <taxon>Oceaniferula</taxon>
    </lineage>
</organism>
<proteinExistence type="predicted"/>
<evidence type="ECO:0000313" key="2">
    <source>
        <dbReference type="Proteomes" id="UP000634206"/>
    </source>
</evidence>
<evidence type="ECO:0000313" key="1">
    <source>
        <dbReference type="EMBL" id="MBK1856604.1"/>
    </source>
</evidence>
<dbReference type="AlphaFoldDB" id="A0AAE2VF47"/>
<sequence>MNEDNTNIIMRATGLILQVISMFPRNKREQTKDQEEALSSLSRAYHATEAYYDFRKDNPRNKDREWNVAEGWDQVSILMKKYDANLSNRLSLKSRCWREGDNWTKQAIADAKIGLSQIRAEVSIRLQE</sequence>
<accession>A0AAE2VF47</accession>
<protein>
    <submittedName>
        <fullName evidence="1">Uncharacterized protein</fullName>
    </submittedName>
</protein>